<evidence type="ECO:0000313" key="9">
    <source>
        <dbReference type="EMBL" id="MXQ52266.1"/>
    </source>
</evidence>
<dbReference type="AlphaFoldDB" id="A0A6I4VQQ7"/>
<gene>
    <name evidence="9" type="ORF">GSM42_00570</name>
</gene>
<dbReference type="PROSITE" id="PS50850">
    <property type="entry name" value="MFS"/>
    <property type="match status" value="1"/>
</dbReference>
<dbReference type="PANTHER" id="PTHR43124:SF8">
    <property type="entry name" value="INNER MEMBRANE TRANSPORT PROTEIN YDHP"/>
    <property type="match status" value="1"/>
</dbReference>
<feature type="transmembrane region" description="Helical" evidence="7">
    <location>
        <begin position="12"/>
        <end position="36"/>
    </location>
</feature>
<proteinExistence type="predicted"/>
<evidence type="ECO:0000313" key="10">
    <source>
        <dbReference type="Proteomes" id="UP000430692"/>
    </source>
</evidence>
<name>A0A6I4VQQ7_9BACL</name>
<protein>
    <submittedName>
        <fullName evidence="9">MFS transporter</fullName>
    </submittedName>
</protein>
<keyword evidence="10" id="KW-1185">Reference proteome</keyword>
<dbReference type="InterPro" id="IPR020846">
    <property type="entry name" value="MFS_dom"/>
</dbReference>
<dbReference type="EMBL" id="WUUL01000001">
    <property type="protein sequence ID" value="MXQ52266.1"/>
    <property type="molecule type" value="Genomic_DNA"/>
</dbReference>
<keyword evidence="2" id="KW-0813">Transport</keyword>
<dbReference type="PRINTS" id="PR01035">
    <property type="entry name" value="TCRTETA"/>
</dbReference>
<dbReference type="CDD" id="cd17324">
    <property type="entry name" value="MFS_NepI_like"/>
    <property type="match status" value="1"/>
</dbReference>
<evidence type="ECO:0000259" key="8">
    <source>
        <dbReference type="PROSITE" id="PS50850"/>
    </source>
</evidence>
<evidence type="ECO:0000256" key="3">
    <source>
        <dbReference type="ARBA" id="ARBA00022475"/>
    </source>
</evidence>
<feature type="transmembrane region" description="Helical" evidence="7">
    <location>
        <begin position="48"/>
        <end position="69"/>
    </location>
</feature>
<evidence type="ECO:0000256" key="1">
    <source>
        <dbReference type="ARBA" id="ARBA00004651"/>
    </source>
</evidence>
<evidence type="ECO:0000256" key="4">
    <source>
        <dbReference type="ARBA" id="ARBA00022692"/>
    </source>
</evidence>
<dbReference type="GO" id="GO:0005886">
    <property type="term" value="C:plasma membrane"/>
    <property type="evidence" value="ECO:0007669"/>
    <property type="project" value="UniProtKB-SubCell"/>
</dbReference>
<keyword evidence="5 7" id="KW-1133">Transmembrane helix</keyword>
<feature type="transmembrane region" description="Helical" evidence="7">
    <location>
        <begin position="81"/>
        <end position="100"/>
    </location>
</feature>
<feature type="transmembrane region" description="Helical" evidence="7">
    <location>
        <begin position="139"/>
        <end position="163"/>
    </location>
</feature>
<dbReference type="InterPro" id="IPR011701">
    <property type="entry name" value="MFS"/>
</dbReference>
<dbReference type="SUPFAM" id="SSF103473">
    <property type="entry name" value="MFS general substrate transporter"/>
    <property type="match status" value="1"/>
</dbReference>
<evidence type="ECO:0000256" key="5">
    <source>
        <dbReference type="ARBA" id="ARBA00022989"/>
    </source>
</evidence>
<feature type="transmembrane region" description="Helical" evidence="7">
    <location>
        <begin position="248"/>
        <end position="267"/>
    </location>
</feature>
<comment type="caution">
    <text evidence="9">The sequence shown here is derived from an EMBL/GenBank/DDBJ whole genome shotgun (WGS) entry which is preliminary data.</text>
</comment>
<dbReference type="InterPro" id="IPR036259">
    <property type="entry name" value="MFS_trans_sf"/>
</dbReference>
<dbReference type="PANTHER" id="PTHR43124">
    <property type="entry name" value="PURINE EFFLUX PUMP PBUE"/>
    <property type="match status" value="1"/>
</dbReference>
<evidence type="ECO:0000256" key="7">
    <source>
        <dbReference type="SAM" id="Phobius"/>
    </source>
</evidence>
<feature type="transmembrane region" description="Helical" evidence="7">
    <location>
        <begin position="211"/>
        <end position="233"/>
    </location>
</feature>
<keyword evidence="4 7" id="KW-0812">Transmembrane</keyword>
<dbReference type="GO" id="GO:0022857">
    <property type="term" value="F:transmembrane transporter activity"/>
    <property type="evidence" value="ECO:0007669"/>
    <property type="project" value="InterPro"/>
</dbReference>
<feature type="transmembrane region" description="Helical" evidence="7">
    <location>
        <begin position="338"/>
        <end position="358"/>
    </location>
</feature>
<feature type="transmembrane region" description="Helical" evidence="7">
    <location>
        <begin position="274"/>
        <end position="294"/>
    </location>
</feature>
<accession>A0A6I4VQQ7</accession>
<feature type="transmembrane region" description="Helical" evidence="7">
    <location>
        <begin position="370"/>
        <end position="389"/>
    </location>
</feature>
<feature type="domain" description="Major facilitator superfamily (MFS) profile" evidence="8">
    <location>
        <begin position="15"/>
        <end position="391"/>
    </location>
</feature>
<comment type="subcellular location">
    <subcellularLocation>
        <location evidence="1">Cell membrane</location>
        <topology evidence="1">Multi-pass membrane protein</topology>
    </subcellularLocation>
</comment>
<reference evidence="9 10" key="1">
    <citation type="submission" date="2019-12" db="EMBL/GenBank/DDBJ databases">
        <title>Whole-genome analyses of novel actinobacteria.</title>
        <authorList>
            <person name="Sahin N."/>
            <person name="Saygin H."/>
        </authorList>
    </citation>
    <scope>NUCLEOTIDE SEQUENCE [LARGE SCALE GENOMIC DNA]</scope>
    <source>
        <strain evidence="9 10">KC615</strain>
    </source>
</reference>
<evidence type="ECO:0000256" key="6">
    <source>
        <dbReference type="ARBA" id="ARBA00023136"/>
    </source>
</evidence>
<dbReference type="Pfam" id="PF07690">
    <property type="entry name" value="MFS_1"/>
    <property type="match status" value="1"/>
</dbReference>
<evidence type="ECO:0000256" key="2">
    <source>
        <dbReference type="ARBA" id="ARBA00022448"/>
    </source>
</evidence>
<dbReference type="Proteomes" id="UP000430692">
    <property type="component" value="Unassembled WGS sequence"/>
</dbReference>
<keyword evidence="3" id="KW-1003">Cell membrane</keyword>
<sequence>MYIKTDEKAQKLPIALWALALASFGIGTTELVPMGLLPTIANDLEVSLFAAGLLISVYALGVVVGVPLLSLISTKIQRKTLLLLLVGGFVFGNLLCAWAPNYIFLMIARVVVSFMHGTFFGESYVVAARLAPPEKQTSALALVSSGLTLSTVLGAPLGTYLGLTFDWRMPFYVIAGIGLVSFIAIAYFVPNMTQQKVASLRKQASVLRRPSVVMALCMTVFGIAGVFTVLTYITPMLEQLTRVSSHDVSAILLVYGMGTLIGNFAGAKFADKRLMPTLLVVLTLLAVVLASLTFSIYHPIAAIITIFFWGVAAFASIPPLQMRILEKSSDAPQFASGLNVAAFNLGNALGAFLGGLVMKDPALNLSSLPWIAAFVTLIGVIFTIISMLFDKKQLRRKGALIHDSF</sequence>
<feature type="transmembrane region" description="Helical" evidence="7">
    <location>
        <begin position="106"/>
        <end position="127"/>
    </location>
</feature>
<dbReference type="RefSeq" id="WP_160799309.1">
    <property type="nucleotide sequence ID" value="NZ_WUUL01000001.1"/>
</dbReference>
<dbReference type="InterPro" id="IPR001958">
    <property type="entry name" value="Tet-R_TetA/multi-R_MdtG-like"/>
</dbReference>
<feature type="transmembrane region" description="Helical" evidence="7">
    <location>
        <begin position="300"/>
        <end position="317"/>
    </location>
</feature>
<dbReference type="InterPro" id="IPR050189">
    <property type="entry name" value="MFS_Efflux_Transporters"/>
</dbReference>
<dbReference type="Gene3D" id="1.20.1250.20">
    <property type="entry name" value="MFS general substrate transporter like domains"/>
    <property type="match status" value="2"/>
</dbReference>
<feature type="transmembrane region" description="Helical" evidence="7">
    <location>
        <begin position="169"/>
        <end position="190"/>
    </location>
</feature>
<keyword evidence="6 7" id="KW-0472">Membrane</keyword>
<organism evidence="9 10">
    <name type="scientific">Shimazuella alba</name>
    <dbReference type="NCBI Taxonomy" id="2690964"/>
    <lineage>
        <taxon>Bacteria</taxon>
        <taxon>Bacillati</taxon>
        <taxon>Bacillota</taxon>
        <taxon>Bacilli</taxon>
        <taxon>Bacillales</taxon>
        <taxon>Thermoactinomycetaceae</taxon>
        <taxon>Shimazuella</taxon>
    </lineage>
</organism>